<dbReference type="AlphaFoldDB" id="R7VL88"/>
<evidence type="ECO:0000256" key="1">
    <source>
        <dbReference type="SAM" id="MobiDB-lite"/>
    </source>
</evidence>
<protein>
    <recommendedName>
        <fullName evidence="2">Death domain-containing protein</fullName>
    </recommendedName>
</protein>
<dbReference type="Pfam" id="PF00531">
    <property type="entry name" value="Death"/>
    <property type="match status" value="1"/>
</dbReference>
<dbReference type="EMBL" id="AMQN01003893">
    <property type="status" value="NOT_ANNOTATED_CDS"/>
    <property type="molecule type" value="Genomic_DNA"/>
</dbReference>
<dbReference type="InterPro" id="IPR000488">
    <property type="entry name" value="Death_dom"/>
</dbReference>
<dbReference type="OMA" id="SCEEVNY"/>
<keyword evidence="5" id="KW-1185">Reference proteome</keyword>
<dbReference type="SUPFAM" id="SSF47986">
    <property type="entry name" value="DEATH domain"/>
    <property type="match status" value="2"/>
</dbReference>
<feature type="region of interest" description="Disordered" evidence="1">
    <location>
        <begin position="274"/>
        <end position="304"/>
    </location>
</feature>
<reference evidence="3 5" key="2">
    <citation type="journal article" date="2013" name="Nature">
        <title>Insights into bilaterian evolution from three spiralian genomes.</title>
        <authorList>
            <person name="Simakov O."/>
            <person name="Marletaz F."/>
            <person name="Cho S.J."/>
            <person name="Edsinger-Gonzales E."/>
            <person name="Havlak P."/>
            <person name="Hellsten U."/>
            <person name="Kuo D.H."/>
            <person name="Larsson T."/>
            <person name="Lv J."/>
            <person name="Arendt D."/>
            <person name="Savage R."/>
            <person name="Osoegawa K."/>
            <person name="de Jong P."/>
            <person name="Grimwood J."/>
            <person name="Chapman J.A."/>
            <person name="Shapiro H."/>
            <person name="Aerts A."/>
            <person name="Otillar R.P."/>
            <person name="Terry A.Y."/>
            <person name="Boore J.L."/>
            <person name="Grigoriev I.V."/>
            <person name="Lindberg D.R."/>
            <person name="Seaver E.C."/>
            <person name="Weisblat D.A."/>
            <person name="Putnam N.H."/>
            <person name="Rokhsar D.S."/>
        </authorList>
    </citation>
    <scope>NUCLEOTIDE SEQUENCE</scope>
    <source>
        <strain evidence="3 5">I ESC-2004</strain>
    </source>
</reference>
<evidence type="ECO:0000313" key="4">
    <source>
        <dbReference type="EnsemblMetazoa" id="CapteP222792"/>
    </source>
</evidence>
<proteinExistence type="predicted"/>
<dbReference type="Proteomes" id="UP000014760">
    <property type="component" value="Unassembled WGS sequence"/>
</dbReference>
<dbReference type="CDD" id="cd01670">
    <property type="entry name" value="Death"/>
    <property type="match status" value="2"/>
</dbReference>
<accession>R7VL88</accession>
<gene>
    <name evidence="3" type="ORF">CAPTEDRAFT_222792</name>
</gene>
<dbReference type="Gene3D" id="1.10.533.10">
    <property type="entry name" value="Death Domain, Fas"/>
    <property type="match status" value="2"/>
</dbReference>
<dbReference type="EMBL" id="KB292163">
    <property type="protein sequence ID" value="ELU18051.1"/>
    <property type="molecule type" value="Genomic_DNA"/>
</dbReference>
<evidence type="ECO:0000313" key="3">
    <source>
        <dbReference type="EMBL" id="ELU18051.1"/>
    </source>
</evidence>
<name>R7VL88_CAPTE</name>
<reference evidence="5" key="1">
    <citation type="submission" date="2012-12" db="EMBL/GenBank/DDBJ databases">
        <authorList>
            <person name="Hellsten U."/>
            <person name="Grimwood J."/>
            <person name="Chapman J.A."/>
            <person name="Shapiro H."/>
            <person name="Aerts A."/>
            <person name="Otillar R.P."/>
            <person name="Terry A.Y."/>
            <person name="Boore J.L."/>
            <person name="Simakov O."/>
            <person name="Marletaz F."/>
            <person name="Cho S.-J."/>
            <person name="Edsinger-Gonzales E."/>
            <person name="Havlak P."/>
            <person name="Kuo D.-H."/>
            <person name="Larsson T."/>
            <person name="Lv J."/>
            <person name="Arendt D."/>
            <person name="Savage R."/>
            <person name="Osoegawa K."/>
            <person name="de Jong P."/>
            <person name="Lindberg D.R."/>
            <person name="Seaver E.C."/>
            <person name="Weisblat D.A."/>
            <person name="Putnam N.H."/>
            <person name="Grigoriev I.V."/>
            <person name="Rokhsar D.S."/>
        </authorList>
    </citation>
    <scope>NUCLEOTIDE SEQUENCE</scope>
    <source>
        <strain evidence="5">I ESC-2004</strain>
    </source>
</reference>
<organism evidence="3">
    <name type="scientific">Capitella teleta</name>
    <name type="common">Polychaete worm</name>
    <dbReference type="NCBI Taxonomy" id="283909"/>
    <lineage>
        <taxon>Eukaryota</taxon>
        <taxon>Metazoa</taxon>
        <taxon>Spiralia</taxon>
        <taxon>Lophotrochozoa</taxon>
        <taxon>Annelida</taxon>
        <taxon>Polychaeta</taxon>
        <taxon>Sedentaria</taxon>
        <taxon>Scolecida</taxon>
        <taxon>Capitellidae</taxon>
        <taxon>Capitella</taxon>
    </lineage>
</organism>
<sequence>MSSRSTRPGPKVPPKTAAKPGTRTPRTPTATTAKTPTAATTRTTTTTTTTAKTPTKKETMKKAEDPKVEETKASLEKAQEARQELKKNVNDLKGELESMQAEYEERLKQTEREGKEQNDQRIARAREEINQTLERSRENNWAAMQDRYRESAQKVDHQKNDILRMNKIFRDVSRCLGTNWRSVYEVLTLSWPPQVTDMHLAKIEAQRPFMQAYKALMSWKELAGDKFDIMTLVDALRQCNLHELAAATQETMHTEGDSLISLGNVGSGIASGVERQTSFDGEGGAQNGGQRASAQSGGSDMEGPLGNKRLLQLSRLVGGSYADLGRELMVPKEELEEVLQNEGMTYQGAFKILWGWRDRNEDSMHQDNVEVLKTALTKTGRQELIEQIGL</sequence>
<dbReference type="GO" id="GO:0007165">
    <property type="term" value="P:signal transduction"/>
    <property type="evidence" value="ECO:0007669"/>
    <property type="project" value="InterPro"/>
</dbReference>
<dbReference type="InterPro" id="IPR011029">
    <property type="entry name" value="DEATH-like_dom_sf"/>
</dbReference>
<dbReference type="OrthoDB" id="6318506at2759"/>
<feature type="region of interest" description="Disordered" evidence="1">
    <location>
        <begin position="1"/>
        <end position="81"/>
    </location>
</feature>
<feature type="compositionally biased region" description="Low complexity" evidence="1">
    <location>
        <begin position="16"/>
        <end position="53"/>
    </location>
</feature>
<reference evidence="4" key="3">
    <citation type="submission" date="2015-06" db="UniProtKB">
        <authorList>
            <consortium name="EnsemblMetazoa"/>
        </authorList>
    </citation>
    <scope>IDENTIFICATION</scope>
</reference>
<dbReference type="EnsemblMetazoa" id="CapteT222792">
    <property type="protein sequence ID" value="CapteP222792"/>
    <property type="gene ID" value="CapteG222792"/>
</dbReference>
<feature type="compositionally biased region" description="Basic and acidic residues" evidence="1">
    <location>
        <begin position="55"/>
        <end position="81"/>
    </location>
</feature>
<evidence type="ECO:0000313" key="5">
    <source>
        <dbReference type="Proteomes" id="UP000014760"/>
    </source>
</evidence>
<dbReference type="HOGENOM" id="CLU_708312_0_0_1"/>
<feature type="compositionally biased region" description="Low complexity" evidence="1">
    <location>
        <begin position="288"/>
        <end position="299"/>
    </location>
</feature>
<feature type="domain" description="Death" evidence="2">
    <location>
        <begin position="317"/>
        <end position="390"/>
    </location>
</feature>
<evidence type="ECO:0000259" key="2">
    <source>
        <dbReference type="PROSITE" id="PS50017"/>
    </source>
</evidence>
<dbReference type="PROSITE" id="PS50017">
    <property type="entry name" value="DEATH_DOMAIN"/>
    <property type="match status" value="1"/>
</dbReference>